<dbReference type="CDD" id="cd00054">
    <property type="entry name" value="EGF_CA"/>
    <property type="match status" value="1"/>
</dbReference>
<keyword evidence="6" id="KW-0812">Transmembrane</keyword>
<dbReference type="InterPro" id="IPR001881">
    <property type="entry name" value="EGF-like_Ca-bd_dom"/>
</dbReference>
<dbReference type="PROSITE" id="PS01187">
    <property type="entry name" value="EGF_CA"/>
    <property type="match status" value="2"/>
</dbReference>
<keyword evidence="2" id="KW-0732">Signal</keyword>
<feature type="transmembrane region" description="Helical" evidence="6">
    <location>
        <begin position="12"/>
        <end position="34"/>
    </location>
</feature>
<dbReference type="Pfam" id="PF12947">
    <property type="entry name" value="EGF_3"/>
    <property type="match status" value="1"/>
</dbReference>
<comment type="caution">
    <text evidence="5">Lacks conserved residue(s) required for the propagation of feature annotation.</text>
</comment>
<proteinExistence type="predicted"/>
<dbReference type="InterPro" id="IPR024731">
    <property type="entry name" value="NELL2-like_EGF"/>
</dbReference>
<dbReference type="PROSITE" id="PS00010">
    <property type="entry name" value="ASX_HYDROXYL"/>
    <property type="match status" value="5"/>
</dbReference>
<dbReference type="PANTHER" id="PTHR24039:SF58">
    <property type="entry name" value="EGF-LIKE DOMAIN-CONTAINING PROTEIN"/>
    <property type="match status" value="1"/>
</dbReference>
<keyword evidence="6" id="KW-1133">Transmembrane helix</keyword>
<name>A0ABN7S5B9_OIKDI</name>
<keyword evidence="4 5" id="KW-1015">Disulfide bond</keyword>
<reference evidence="8 9" key="1">
    <citation type="submission" date="2021-04" db="EMBL/GenBank/DDBJ databases">
        <authorList>
            <person name="Bliznina A."/>
        </authorList>
    </citation>
    <scope>NUCLEOTIDE SEQUENCE [LARGE SCALE GENOMIC DNA]</scope>
</reference>
<evidence type="ECO:0000256" key="3">
    <source>
        <dbReference type="ARBA" id="ARBA00022737"/>
    </source>
</evidence>
<dbReference type="InterPro" id="IPR009030">
    <property type="entry name" value="Growth_fac_rcpt_cys_sf"/>
</dbReference>
<keyword evidence="6" id="KW-0472">Membrane</keyword>
<feature type="domain" description="EGF-like" evidence="7">
    <location>
        <begin position="146"/>
        <end position="191"/>
    </location>
</feature>
<feature type="disulfide bond" evidence="5">
    <location>
        <begin position="157"/>
        <end position="174"/>
    </location>
</feature>
<evidence type="ECO:0000313" key="9">
    <source>
        <dbReference type="Proteomes" id="UP001158576"/>
    </source>
</evidence>
<dbReference type="InterPro" id="IPR000152">
    <property type="entry name" value="EGF-type_Asp/Asn_hydroxyl_site"/>
</dbReference>
<organism evidence="8 9">
    <name type="scientific">Oikopleura dioica</name>
    <name type="common">Tunicate</name>
    <dbReference type="NCBI Taxonomy" id="34765"/>
    <lineage>
        <taxon>Eukaryota</taxon>
        <taxon>Metazoa</taxon>
        <taxon>Chordata</taxon>
        <taxon>Tunicata</taxon>
        <taxon>Appendicularia</taxon>
        <taxon>Copelata</taxon>
        <taxon>Oikopleuridae</taxon>
        <taxon>Oikopleura</taxon>
    </lineage>
</organism>
<evidence type="ECO:0000256" key="4">
    <source>
        <dbReference type="ARBA" id="ARBA00023157"/>
    </source>
</evidence>
<sequence length="1050" mass="112466">MKNQPLKSVNPPSQYFTCGLAGPLLFFTNFFLILDTTFFKRECPCVPAKNTSFAFKFTSRLSHSLSSPLTWLWITASPLTVTAACDGNPDRNALIGTSPWQECISMCETGIHYCSHAGCNCVHDINGLTFSCNSGYELSGTYDCEDIDECQTGDHDCGNDPGMTCYNNVGSFDCMCDGGYDYTANPTPTCTDQNECTLGTHQCCEIGCDCNNISGGYTCSCQAGFETDNTLYGCKDVDECATGVHDCGTDPGMNCVNNVGSFDCICDEEYSNAYSFQTGKTCVNVDECTLNTHNCCTHAGCSGYPGFTCACDVGYRGDGTSCVDIDECDEDTVANLCGADSLLSCINNIGSYDCSCLDGYDMVFDSGLGEETCVQVDECVDDNLHDCVTGFTGICTDKDPNVDGIKFECGCIEGFYGSGFANGQGCIQELDECTMGTHNCAADADCFDTQAAFICTCHPGFTDDNLDGTSCTNINECTDGTHNCAPDVDGGVCTDNPGSFECSCDNSIAYGDGLAAGTGCTLKVDECADNTHTCDANAACTDTQEAYTCTCNAGYDGPGFICYQVDECAEKGLDILGTAGVLVGTETNYADFVAQLDTMSGMVNGVVGSFHGALEDQFNIESTFTIGNTGGAEKVLFSLTGATNQFIPDLPVDTRDYFMSFEVVQDACSDPAQDASSTCTLTVAYETFLGGSEKSATIPYTLNNTCTDYTVADGCPMSVMILINRQGIAINGTVTYSMVVDLITPDGNVASTAFVDNNDHRMTEFRFVREGDSAALISSFYINQAGSETNNCDDDGGICTDTIGSFTCDCDLSTHFDNNSDEPGTDCVGLVDECTVGGHDCHPTGGVCTDLDDGWSCTCATTHFDLNPDDPGKQCDQLLPCDARLIGDVFDDSALSPRGFWDCNRGSKKTTCNYICPVSEAVGVTASCKHKSGLWRDPTRPLTCNLPPTCDLAALETEITDFLGRIGSTYVFNENDWQIDGLQEDNFLRGRWNCGNSFFTKKIQFSCNRKDGGTRAVWKFKGDPSDHPDVCQGIFRSEGLEVRSKYVKKA</sequence>
<dbReference type="EMBL" id="OU015568">
    <property type="protein sequence ID" value="CAG5088655.1"/>
    <property type="molecule type" value="Genomic_DNA"/>
</dbReference>
<dbReference type="SMART" id="SM00181">
    <property type="entry name" value="EGF"/>
    <property type="match status" value="12"/>
</dbReference>
<dbReference type="Pfam" id="PF07645">
    <property type="entry name" value="EGF_CA"/>
    <property type="match status" value="8"/>
</dbReference>
<evidence type="ECO:0000256" key="2">
    <source>
        <dbReference type="ARBA" id="ARBA00022729"/>
    </source>
</evidence>
<keyword evidence="1 5" id="KW-0245">EGF-like domain</keyword>
<gene>
    <name evidence="8" type="ORF">OKIOD_LOCUS3475</name>
</gene>
<dbReference type="InterPro" id="IPR000742">
    <property type="entry name" value="EGF"/>
</dbReference>
<evidence type="ECO:0000256" key="1">
    <source>
        <dbReference type="ARBA" id="ARBA00022536"/>
    </source>
</evidence>
<feature type="domain" description="EGF-like" evidence="7">
    <location>
        <begin position="429"/>
        <end position="467"/>
    </location>
</feature>
<dbReference type="PANTHER" id="PTHR24039">
    <property type="entry name" value="FIBRILLIN-RELATED"/>
    <property type="match status" value="1"/>
</dbReference>
<dbReference type="SUPFAM" id="SSF57184">
    <property type="entry name" value="Growth factor receptor domain"/>
    <property type="match status" value="1"/>
</dbReference>
<dbReference type="SMART" id="SM00179">
    <property type="entry name" value="EGF_CA"/>
    <property type="match status" value="11"/>
</dbReference>
<dbReference type="SUPFAM" id="SSF57196">
    <property type="entry name" value="EGF/Laminin"/>
    <property type="match status" value="3"/>
</dbReference>
<dbReference type="PROSITE" id="PS50026">
    <property type="entry name" value="EGF_3"/>
    <property type="match status" value="3"/>
</dbReference>
<evidence type="ECO:0000256" key="5">
    <source>
        <dbReference type="PROSITE-ProRule" id="PRU00076"/>
    </source>
</evidence>
<feature type="domain" description="EGF-like" evidence="7">
    <location>
        <begin position="523"/>
        <end position="561"/>
    </location>
</feature>
<dbReference type="InterPro" id="IPR018097">
    <property type="entry name" value="EGF_Ca-bd_CS"/>
</dbReference>
<protein>
    <submittedName>
        <fullName evidence="8">Oidioi.mRNA.OKI2018_I69.PAR.g11917.t1.cds</fullName>
    </submittedName>
</protein>
<dbReference type="PROSITE" id="PS01186">
    <property type="entry name" value="EGF_2"/>
    <property type="match status" value="1"/>
</dbReference>
<dbReference type="Proteomes" id="UP001158576">
    <property type="component" value="Chromosome PAR"/>
</dbReference>
<evidence type="ECO:0000259" key="7">
    <source>
        <dbReference type="PROSITE" id="PS50026"/>
    </source>
</evidence>
<evidence type="ECO:0000313" key="8">
    <source>
        <dbReference type="EMBL" id="CAG5088655.1"/>
    </source>
</evidence>
<evidence type="ECO:0000256" key="6">
    <source>
        <dbReference type="SAM" id="Phobius"/>
    </source>
</evidence>
<dbReference type="Gene3D" id="2.10.25.10">
    <property type="entry name" value="Laminin"/>
    <property type="match status" value="9"/>
</dbReference>
<dbReference type="InterPro" id="IPR049883">
    <property type="entry name" value="NOTCH1_EGF-like"/>
</dbReference>
<keyword evidence="9" id="KW-1185">Reference proteome</keyword>
<accession>A0ABN7S5B9</accession>
<keyword evidence="3" id="KW-0677">Repeat</keyword>